<dbReference type="EMBL" id="PKMF04000040">
    <property type="protein sequence ID" value="KAK7856036.1"/>
    <property type="molecule type" value="Genomic_DNA"/>
</dbReference>
<feature type="transmembrane region" description="Helical" evidence="1">
    <location>
        <begin position="67"/>
        <end position="87"/>
    </location>
</feature>
<dbReference type="AlphaFoldDB" id="A0AAW0LXZ4"/>
<keyword evidence="1" id="KW-0812">Transmembrane</keyword>
<accession>A0AAW0LXZ4</accession>
<keyword evidence="1" id="KW-0472">Membrane</keyword>
<evidence type="ECO:0000256" key="1">
    <source>
        <dbReference type="SAM" id="Phobius"/>
    </source>
</evidence>
<evidence type="ECO:0000313" key="3">
    <source>
        <dbReference type="Proteomes" id="UP000237347"/>
    </source>
</evidence>
<organism evidence="2 3">
    <name type="scientific">Quercus suber</name>
    <name type="common">Cork oak</name>
    <dbReference type="NCBI Taxonomy" id="58331"/>
    <lineage>
        <taxon>Eukaryota</taxon>
        <taxon>Viridiplantae</taxon>
        <taxon>Streptophyta</taxon>
        <taxon>Embryophyta</taxon>
        <taxon>Tracheophyta</taxon>
        <taxon>Spermatophyta</taxon>
        <taxon>Magnoliopsida</taxon>
        <taxon>eudicotyledons</taxon>
        <taxon>Gunneridae</taxon>
        <taxon>Pentapetalae</taxon>
        <taxon>rosids</taxon>
        <taxon>fabids</taxon>
        <taxon>Fagales</taxon>
        <taxon>Fagaceae</taxon>
        <taxon>Quercus</taxon>
    </lineage>
</organism>
<protein>
    <submittedName>
        <fullName evidence="2">Ammonium transporter 2</fullName>
    </submittedName>
</protein>
<sequence>MATPPKPKSVAYQAGTSLAVLRWLELREYTWKMILASLASLQRISRLVILCGSIVNKKWVASSDFMALYAFAAVVLVIVICVFKFGYCYLHVHWPSG</sequence>
<keyword evidence="1" id="KW-1133">Transmembrane helix</keyword>
<reference evidence="2 3" key="1">
    <citation type="journal article" date="2018" name="Sci. Data">
        <title>The draft genome sequence of cork oak.</title>
        <authorList>
            <person name="Ramos A.M."/>
            <person name="Usie A."/>
            <person name="Barbosa P."/>
            <person name="Barros P.M."/>
            <person name="Capote T."/>
            <person name="Chaves I."/>
            <person name="Simoes F."/>
            <person name="Abreu I."/>
            <person name="Carrasquinho I."/>
            <person name="Faro C."/>
            <person name="Guimaraes J.B."/>
            <person name="Mendonca D."/>
            <person name="Nobrega F."/>
            <person name="Rodrigues L."/>
            <person name="Saibo N.J.M."/>
            <person name="Varela M.C."/>
            <person name="Egas C."/>
            <person name="Matos J."/>
            <person name="Miguel C.M."/>
            <person name="Oliveira M.M."/>
            <person name="Ricardo C.P."/>
            <person name="Goncalves S."/>
        </authorList>
    </citation>
    <scope>NUCLEOTIDE SEQUENCE [LARGE SCALE GENOMIC DNA]</scope>
    <source>
        <strain evidence="3">cv. HL8</strain>
    </source>
</reference>
<comment type="caution">
    <text evidence="2">The sequence shown here is derived from an EMBL/GenBank/DDBJ whole genome shotgun (WGS) entry which is preliminary data.</text>
</comment>
<name>A0AAW0LXZ4_QUESU</name>
<gene>
    <name evidence="2" type="primary">AMT2_0</name>
    <name evidence="2" type="ORF">CFP56_025466</name>
</gene>
<keyword evidence="3" id="KW-1185">Reference proteome</keyword>
<proteinExistence type="predicted"/>
<dbReference type="Proteomes" id="UP000237347">
    <property type="component" value="Unassembled WGS sequence"/>
</dbReference>
<evidence type="ECO:0000313" key="2">
    <source>
        <dbReference type="EMBL" id="KAK7856036.1"/>
    </source>
</evidence>